<evidence type="ECO:0000256" key="4">
    <source>
        <dbReference type="ARBA" id="ARBA00022500"/>
    </source>
</evidence>
<keyword evidence="5" id="KW-0997">Cell inner membrane</keyword>
<sequence length="529" mass="56448">MKINLPVSGCEVEVGANASILSTTDPKGRITYVNPAFIQISGFAEHELLGSSHNIVRHPDMPPAAFEHMWATLKSGRSWMGMVKNRCKNGDHYWVSAYATPVLRNGAVVEYQSVRSEPLPQWKAAAEDLYRQLEAGKQPRALRRSVLSVRQRLSLTGAATCTAGFALLAASGALPWLTAAGSAGVLSLALYLTLRMGLAPLDRLAKRASNLAENPLSQVLYTGRQDQFGQIDFALHMLSAEHRAVVARISDSARRLHKEASDLVAAVACSNTATLQHQDETAQVASAISEMASCVQDVARSAQLTASAASVADQEAASGLSLVERTRRHIVSLAEEVQQADGAIHQLQRHSQEIDQVLAVIQGIAEQTNLLALNAAIEAARAGDAGRGFAVVADQVRALASSTQQSTAHIKGTIDTLRAATERAVAAMQSSHVEAKISVEQMVLAARALSDINQRVGEISDMNVHIAAAVEEQSAVGDSIQRNLDGINLATHNNVQASHRSHTAAGHVAGLAEHLQLLAEQFMGRARSD</sequence>
<dbReference type="FunFam" id="3.30.450.20:FF:000046">
    <property type="entry name" value="Aerotaxis sensor receptor"/>
    <property type="match status" value="1"/>
</dbReference>
<name>A0A9W6KA92_9PSED</name>
<dbReference type="Pfam" id="PF00015">
    <property type="entry name" value="MCPsignal"/>
    <property type="match status" value="1"/>
</dbReference>
<dbReference type="GO" id="GO:0052131">
    <property type="term" value="P:positive aerotaxis"/>
    <property type="evidence" value="ECO:0007669"/>
    <property type="project" value="UniProtKB-ARBA"/>
</dbReference>
<dbReference type="GO" id="GO:0005886">
    <property type="term" value="C:plasma membrane"/>
    <property type="evidence" value="ECO:0007669"/>
    <property type="project" value="UniProtKB-SubCell"/>
</dbReference>
<dbReference type="InterPro" id="IPR000014">
    <property type="entry name" value="PAS"/>
</dbReference>
<evidence type="ECO:0000256" key="6">
    <source>
        <dbReference type="ARBA" id="ARBA00022692"/>
    </source>
</evidence>
<evidence type="ECO:0000256" key="2">
    <source>
        <dbReference type="ARBA" id="ARBA00022475"/>
    </source>
</evidence>
<dbReference type="SUPFAM" id="SSF58104">
    <property type="entry name" value="Methyl-accepting chemotaxis protein (MCP) signaling domain"/>
    <property type="match status" value="1"/>
</dbReference>
<feature type="domain" description="T-SNARE coiled-coil homology" evidence="14">
    <location>
        <begin position="447"/>
        <end position="501"/>
    </location>
</feature>
<dbReference type="PROSITE" id="PS50112">
    <property type="entry name" value="PAS"/>
    <property type="match status" value="1"/>
</dbReference>
<keyword evidence="8" id="KW-0472">Membrane</keyword>
<dbReference type="FunFam" id="1.10.287.950:FF:000001">
    <property type="entry name" value="Methyl-accepting chemotaxis sensory transducer"/>
    <property type="match status" value="1"/>
</dbReference>
<evidence type="ECO:0000256" key="9">
    <source>
        <dbReference type="ARBA" id="ARBA00023224"/>
    </source>
</evidence>
<accession>A0A9W6KA92</accession>
<organism evidence="15 16">
    <name type="scientific">Pseudomonas turukhanskensis</name>
    <dbReference type="NCBI Taxonomy" id="1806536"/>
    <lineage>
        <taxon>Bacteria</taxon>
        <taxon>Pseudomonadati</taxon>
        <taxon>Pseudomonadota</taxon>
        <taxon>Gammaproteobacteria</taxon>
        <taxon>Pseudomonadales</taxon>
        <taxon>Pseudomonadaceae</taxon>
        <taxon>Pseudomonas</taxon>
    </lineage>
</organism>
<dbReference type="PANTHER" id="PTHR32089:SF74">
    <property type="entry name" value="METHYL-ACCEPTING CHEMOTAXIS PROTEIN AER"/>
    <property type="match status" value="1"/>
</dbReference>
<keyword evidence="3" id="KW-0488">Methylation</keyword>
<evidence type="ECO:0000256" key="10">
    <source>
        <dbReference type="ARBA" id="ARBA00029447"/>
    </source>
</evidence>
<keyword evidence="4" id="KW-0145">Chemotaxis</keyword>
<comment type="similarity">
    <text evidence="10">Belongs to the methyl-accepting chemotaxis (MCP) protein family.</text>
</comment>
<evidence type="ECO:0000259" key="13">
    <source>
        <dbReference type="PROSITE" id="PS50112"/>
    </source>
</evidence>
<dbReference type="CDD" id="cd00130">
    <property type="entry name" value="PAS"/>
    <property type="match status" value="1"/>
</dbReference>
<dbReference type="Proteomes" id="UP001143328">
    <property type="component" value="Unassembled WGS sequence"/>
</dbReference>
<reference evidence="15" key="2">
    <citation type="submission" date="2023-01" db="EMBL/GenBank/DDBJ databases">
        <authorList>
            <person name="Sun Q."/>
            <person name="Evtushenko L."/>
        </authorList>
    </citation>
    <scope>NUCLEOTIDE SEQUENCE</scope>
    <source>
        <strain evidence="15">VKM B-2935</strain>
    </source>
</reference>
<dbReference type="SMART" id="SM00283">
    <property type="entry name" value="MA"/>
    <property type="match status" value="1"/>
</dbReference>
<dbReference type="NCBIfam" id="TIGR00229">
    <property type="entry name" value="sensory_box"/>
    <property type="match status" value="1"/>
</dbReference>
<dbReference type="GO" id="GO:0007165">
    <property type="term" value="P:signal transduction"/>
    <property type="evidence" value="ECO:0007669"/>
    <property type="project" value="UniProtKB-KW"/>
</dbReference>
<protein>
    <submittedName>
        <fullName evidence="15">Methyl-accepting chemotaxis protein</fullName>
    </submittedName>
</protein>
<evidence type="ECO:0000256" key="7">
    <source>
        <dbReference type="ARBA" id="ARBA00022989"/>
    </source>
</evidence>
<dbReference type="Pfam" id="PF08447">
    <property type="entry name" value="PAS_3"/>
    <property type="match status" value="1"/>
</dbReference>
<evidence type="ECO:0000313" key="16">
    <source>
        <dbReference type="Proteomes" id="UP001143328"/>
    </source>
</evidence>
<proteinExistence type="inferred from homology"/>
<keyword evidence="7" id="KW-1133">Transmembrane helix</keyword>
<evidence type="ECO:0000259" key="14">
    <source>
        <dbReference type="PROSITE" id="PS50192"/>
    </source>
</evidence>
<dbReference type="PANTHER" id="PTHR32089">
    <property type="entry name" value="METHYL-ACCEPTING CHEMOTAXIS PROTEIN MCPB"/>
    <property type="match status" value="1"/>
</dbReference>
<gene>
    <name evidence="15" type="ORF">GCM10017655_40720</name>
</gene>
<keyword evidence="9 11" id="KW-0807">Transducer</keyword>
<keyword evidence="2" id="KW-1003">Cell membrane</keyword>
<feature type="domain" description="Methyl-accepting transducer" evidence="12">
    <location>
        <begin position="252"/>
        <end position="488"/>
    </location>
</feature>
<evidence type="ECO:0000256" key="5">
    <source>
        <dbReference type="ARBA" id="ARBA00022519"/>
    </source>
</evidence>
<reference evidence="15" key="1">
    <citation type="journal article" date="2014" name="Int. J. Syst. Evol. Microbiol.">
        <title>Complete genome sequence of Corynebacterium casei LMG S-19264T (=DSM 44701T), isolated from a smear-ripened cheese.</title>
        <authorList>
            <consortium name="US DOE Joint Genome Institute (JGI-PGF)"/>
            <person name="Walter F."/>
            <person name="Albersmeier A."/>
            <person name="Kalinowski J."/>
            <person name="Ruckert C."/>
        </authorList>
    </citation>
    <scope>NUCLEOTIDE SEQUENCE</scope>
    <source>
        <strain evidence="15">VKM B-2935</strain>
    </source>
</reference>
<evidence type="ECO:0000313" key="15">
    <source>
        <dbReference type="EMBL" id="GLK91008.1"/>
    </source>
</evidence>
<dbReference type="Gene3D" id="3.30.450.20">
    <property type="entry name" value="PAS domain"/>
    <property type="match status" value="1"/>
</dbReference>
<comment type="caution">
    <text evidence="15">The sequence shown here is derived from an EMBL/GenBank/DDBJ whole genome shotgun (WGS) entry which is preliminary data.</text>
</comment>
<evidence type="ECO:0000256" key="8">
    <source>
        <dbReference type="ARBA" id="ARBA00023136"/>
    </source>
</evidence>
<keyword evidence="6" id="KW-0812">Transmembrane</keyword>
<dbReference type="InterPro" id="IPR004089">
    <property type="entry name" value="MCPsignal_dom"/>
</dbReference>
<dbReference type="CDD" id="cd11386">
    <property type="entry name" value="MCP_signal"/>
    <property type="match status" value="1"/>
</dbReference>
<dbReference type="Gene3D" id="1.10.287.950">
    <property type="entry name" value="Methyl-accepting chemotaxis protein"/>
    <property type="match status" value="1"/>
</dbReference>
<dbReference type="SUPFAM" id="SSF55785">
    <property type="entry name" value="PYP-like sensor domain (PAS domain)"/>
    <property type="match status" value="1"/>
</dbReference>
<feature type="domain" description="PAS" evidence="13">
    <location>
        <begin position="25"/>
        <end position="60"/>
    </location>
</feature>
<evidence type="ECO:0000256" key="1">
    <source>
        <dbReference type="ARBA" id="ARBA00004429"/>
    </source>
</evidence>
<dbReference type="EMBL" id="BSFN01000016">
    <property type="protein sequence ID" value="GLK91008.1"/>
    <property type="molecule type" value="Genomic_DNA"/>
</dbReference>
<dbReference type="InterPro" id="IPR000727">
    <property type="entry name" value="T_SNARE_dom"/>
</dbReference>
<dbReference type="PROSITE" id="PS50111">
    <property type="entry name" value="CHEMOTAXIS_TRANSDUC_2"/>
    <property type="match status" value="1"/>
</dbReference>
<dbReference type="PROSITE" id="PS50192">
    <property type="entry name" value="T_SNARE"/>
    <property type="match status" value="1"/>
</dbReference>
<evidence type="ECO:0000256" key="3">
    <source>
        <dbReference type="ARBA" id="ARBA00022481"/>
    </source>
</evidence>
<evidence type="ECO:0000259" key="12">
    <source>
        <dbReference type="PROSITE" id="PS50111"/>
    </source>
</evidence>
<comment type="subcellular location">
    <subcellularLocation>
        <location evidence="1">Cell inner membrane</location>
        <topology evidence="1">Multi-pass membrane protein</topology>
    </subcellularLocation>
</comment>
<dbReference type="InterPro" id="IPR035965">
    <property type="entry name" value="PAS-like_dom_sf"/>
</dbReference>
<keyword evidence="16" id="KW-1185">Reference proteome</keyword>
<evidence type="ECO:0000256" key="11">
    <source>
        <dbReference type="PROSITE-ProRule" id="PRU00284"/>
    </source>
</evidence>
<dbReference type="InterPro" id="IPR013655">
    <property type="entry name" value="PAS_fold_3"/>
</dbReference>
<dbReference type="AlphaFoldDB" id="A0A9W6KA92"/>